<evidence type="ECO:0000313" key="2">
    <source>
        <dbReference type="Proteomes" id="UP000720124"/>
    </source>
</evidence>
<reference evidence="1 2" key="1">
    <citation type="submission" date="2020-06" db="EMBL/GenBank/DDBJ databases">
        <title>Global-level population genomics: horizontal gene transfer, symbiosis and evolution in Rhizobia.</title>
        <authorList>
            <person name="Gai Y."/>
        </authorList>
    </citation>
    <scope>NUCLEOTIDE SEQUENCE [LARGE SCALE GENOMIC DNA]</scope>
    <source>
        <strain evidence="1 2">PLR6_1b</strain>
    </source>
</reference>
<dbReference type="Proteomes" id="UP000720124">
    <property type="component" value="Unassembled WGS sequence"/>
</dbReference>
<organism evidence="1 2">
    <name type="scientific">Rhizobium bangladeshense</name>
    <dbReference type="NCBI Taxonomy" id="1138189"/>
    <lineage>
        <taxon>Bacteria</taxon>
        <taxon>Pseudomonadati</taxon>
        <taxon>Pseudomonadota</taxon>
        <taxon>Alphaproteobacteria</taxon>
        <taxon>Hyphomicrobiales</taxon>
        <taxon>Rhizobiaceae</taxon>
        <taxon>Rhizobium/Agrobacterium group</taxon>
        <taxon>Rhizobium</taxon>
    </lineage>
</organism>
<proteinExistence type="predicted"/>
<dbReference type="EMBL" id="JABTXI010000018">
    <property type="protein sequence ID" value="MBY3594108.1"/>
    <property type="molecule type" value="Genomic_DNA"/>
</dbReference>
<evidence type="ECO:0000313" key="1">
    <source>
        <dbReference type="EMBL" id="MBY3594108.1"/>
    </source>
</evidence>
<gene>
    <name evidence="1" type="ORF">HJA87_30190</name>
</gene>
<accession>A0ABS7LRS7</accession>
<comment type="caution">
    <text evidence="1">The sequence shown here is derived from an EMBL/GenBank/DDBJ whole genome shotgun (WGS) entry which is preliminary data.</text>
</comment>
<keyword evidence="2" id="KW-1185">Reference proteome</keyword>
<protein>
    <submittedName>
        <fullName evidence="1">Uncharacterized protein</fullName>
    </submittedName>
</protein>
<sequence>MPEMNTFPQQSHVLHIAFDRVAIDRSQRGADNQCSNHRVSIFQSALEQICLRRSPALLMMLDPYASRDITLIVSSINTGGLPLIKPPGCPCGLYNGMLRRHPELYEDIRRTLNLILIDPHSATVGAESALSLHCWM</sequence>
<name>A0ABS7LRS7_9HYPH</name>